<sequence length="323" mass="36239">MATSTMMGRPAATDFMFVNIARPQDMNDKKTRKRINSHVMKPIGAARRCNRSGQKIRLSLNSAEATPQVAEVTPKPALPDMETSNPVHPVDLVGSMILDEIPYFTPQQATEPISLQTQYHYMEESAGVVPESCNNISTLLKLLIKLSNLSTGKSELELSEDPALLEALQATVYTALMLPRCEGLGLHDSLMPQSATYELVRLAILAYLSGPVMFLAGDIVRNVIDSHYRGRILRLYDPERLVWAGLEYVELFVLATGALIHEGSDRYWLLGHLRRIMLSQNLRWKDLVARLNSMAWFAFVWTSGLEELRADLAMMGRDTVVHR</sequence>
<keyword evidence="2" id="KW-1185">Reference proteome</keyword>
<name>A0ABZ2WRA6_9HYPO</name>
<evidence type="ECO:0000313" key="1">
    <source>
        <dbReference type="EMBL" id="WZH43041.1"/>
    </source>
</evidence>
<organism evidence="1 2">
    <name type="scientific">Fusarium acuminatum</name>
    <dbReference type="NCBI Taxonomy" id="5515"/>
    <lineage>
        <taxon>Eukaryota</taxon>
        <taxon>Fungi</taxon>
        <taxon>Dikarya</taxon>
        <taxon>Ascomycota</taxon>
        <taxon>Pezizomycotina</taxon>
        <taxon>Sordariomycetes</taxon>
        <taxon>Hypocreomycetidae</taxon>
        <taxon>Hypocreales</taxon>
        <taxon>Nectriaceae</taxon>
        <taxon>Fusarium</taxon>
        <taxon>Fusarium tricinctum species complex</taxon>
    </lineage>
</organism>
<gene>
    <name evidence="1" type="ORF">QYS62_004043</name>
</gene>
<reference evidence="1 2" key="1">
    <citation type="submission" date="2024-04" db="EMBL/GenBank/DDBJ databases">
        <title>Complete genome sequence of Fusarium acuminatum.</title>
        <authorList>
            <person name="Lan B."/>
        </authorList>
    </citation>
    <scope>NUCLEOTIDE SEQUENCE [LARGE SCALE GENOMIC DNA]</scope>
    <source>
        <strain evidence="1">1A</strain>
    </source>
</reference>
<dbReference type="Proteomes" id="UP001489902">
    <property type="component" value="Chromosome 2"/>
</dbReference>
<evidence type="ECO:0000313" key="2">
    <source>
        <dbReference type="Proteomes" id="UP001489902"/>
    </source>
</evidence>
<proteinExistence type="predicted"/>
<protein>
    <submittedName>
        <fullName evidence="1">Uncharacterized protein</fullName>
    </submittedName>
</protein>
<accession>A0ABZ2WRA6</accession>
<dbReference type="EMBL" id="CP151261">
    <property type="protein sequence ID" value="WZH43041.1"/>
    <property type="molecule type" value="Genomic_DNA"/>
</dbReference>